<comment type="caution">
    <text evidence="1">The sequence shown here is derived from an EMBL/GenBank/DDBJ whole genome shotgun (WGS) entry which is preliminary data.</text>
</comment>
<evidence type="ECO:0000313" key="1">
    <source>
        <dbReference type="EMBL" id="EKS43594.1"/>
    </source>
</evidence>
<protein>
    <submittedName>
        <fullName evidence="1">Uncharacterized protein</fullName>
    </submittedName>
</protein>
<accession>A0ABN0IFJ2</accession>
<dbReference type="EMBL" id="AMQK01000017">
    <property type="protein sequence ID" value="EKS43594.1"/>
    <property type="molecule type" value="Genomic_DNA"/>
</dbReference>
<sequence length="94" mass="10708">MKLIIGKIHNLRNYMSVKKFRVYGLVLMMKQEPAYTIIKFLRGANKVSCILHKSKGSIYRTTYSKEKGGSNGLFPAPYQANDSIMLNDTALIYD</sequence>
<proteinExistence type="predicted"/>
<evidence type="ECO:0000313" key="2">
    <source>
        <dbReference type="Proteomes" id="UP000009359"/>
    </source>
</evidence>
<organism evidence="1 2">
    <name type="scientific">Bartonella bacilliformis INS</name>
    <dbReference type="NCBI Taxonomy" id="1206782"/>
    <lineage>
        <taxon>Bacteria</taxon>
        <taxon>Pseudomonadati</taxon>
        <taxon>Pseudomonadota</taxon>
        <taxon>Alphaproteobacteria</taxon>
        <taxon>Hyphomicrobiales</taxon>
        <taxon>Bartonellaceae</taxon>
        <taxon>Bartonella</taxon>
    </lineage>
</organism>
<keyword evidence="2" id="KW-1185">Reference proteome</keyword>
<name>A0ABN0IFJ2_BARBA</name>
<gene>
    <name evidence="1" type="ORF">BbINS_05002</name>
</gene>
<dbReference type="Proteomes" id="UP000009359">
    <property type="component" value="Unassembled WGS sequence"/>
</dbReference>
<reference evidence="1 2" key="1">
    <citation type="journal article" date="2013" name="Genome Announc.">
        <title>Whole Genome Sequencing and Comparative Analysis of Bartonella bacilliformis Strain INS, the Causative Agent of Carrion's Disease.</title>
        <authorList>
            <person name="Tarazona D."/>
            <person name="Padilla C."/>
            <person name="Caceres O."/>
            <person name="Montenegro J.D."/>
            <person name="Bailon H."/>
            <person name="Ventura G."/>
            <person name="Mendoza G."/>
            <person name="Anaya E."/>
            <person name="Guio H."/>
        </authorList>
    </citation>
    <scope>NUCLEOTIDE SEQUENCE [LARGE SCALE GENOMIC DNA]</scope>
    <source>
        <strain evidence="1 2">INS</strain>
    </source>
</reference>